<dbReference type="OrthoDB" id="6486093at2759"/>
<dbReference type="PROSITE" id="PS51885">
    <property type="entry name" value="NEPRILYSIN"/>
    <property type="match status" value="1"/>
</dbReference>
<dbReference type="EMBL" id="CAJPVJ010029232">
    <property type="protein sequence ID" value="CAG2179888.1"/>
    <property type="molecule type" value="Genomic_DNA"/>
</dbReference>
<name>A0A7R9QY16_9ACAR</name>
<evidence type="ECO:0000259" key="2">
    <source>
        <dbReference type="Pfam" id="PF05649"/>
    </source>
</evidence>
<sequence length="319" mass="36368">MESSMVSNTILEELGDKPLVDLLRGLGGWPVVEGDNWVNTTWLDLYLKLRDEGAVSSMFFSLSISPDFMNNSVRILSIDHPSFGLGSRDMLLKGANDTAVKAYKNLMTKAMLKLGAPDASVSGIVDQFLDFETLLANQSMAKENRRNLTAIYNKVTIGQLSELAPNIDWLRIVQKYVSENITANETIILFDTDYIKFLDTKIVELDDRFLVNYILWRVVQTELSTLSDSWYKLKEEFESAIYGTKSRSPRWEMCLKNTKTAMSIALSHLYVKNFFSDDNKEKASEMFSNVVKEFKRSLTVNTWMANETRVQALQKLDNI</sequence>
<proteinExistence type="inferred from homology"/>
<dbReference type="GO" id="GO:0005886">
    <property type="term" value="C:plasma membrane"/>
    <property type="evidence" value="ECO:0007669"/>
    <property type="project" value="TreeGrafter"/>
</dbReference>
<dbReference type="PANTHER" id="PTHR11733:SF167">
    <property type="entry name" value="FI17812P1-RELATED"/>
    <property type="match status" value="1"/>
</dbReference>
<dbReference type="AlphaFoldDB" id="A0A7R9QY16"/>
<protein>
    <recommendedName>
        <fullName evidence="2">Peptidase M13 N-terminal domain-containing protein</fullName>
    </recommendedName>
</protein>
<accession>A0A7R9QY16</accession>
<feature type="domain" description="Peptidase M13 N-terminal" evidence="2">
    <location>
        <begin position="5"/>
        <end position="319"/>
    </location>
</feature>
<gene>
    <name evidence="3" type="ORF">ONB1V03_LOCUS19311</name>
</gene>
<feature type="non-terminal residue" evidence="3">
    <location>
        <position position="1"/>
    </location>
</feature>
<dbReference type="EMBL" id="OC944057">
    <property type="protein sequence ID" value="CAD7662751.1"/>
    <property type="molecule type" value="Genomic_DNA"/>
</dbReference>
<dbReference type="InterPro" id="IPR042089">
    <property type="entry name" value="Peptidase_M13_dom_2"/>
</dbReference>
<evidence type="ECO:0000313" key="4">
    <source>
        <dbReference type="Proteomes" id="UP000728032"/>
    </source>
</evidence>
<keyword evidence="4" id="KW-1185">Reference proteome</keyword>
<comment type="similarity">
    <text evidence="1">Belongs to the peptidase M13 family.</text>
</comment>
<dbReference type="CDD" id="cd08662">
    <property type="entry name" value="M13"/>
    <property type="match status" value="1"/>
</dbReference>
<dbReference type="InterPro" id="IPR000718">
    <property type="entry name" value="Peptidase_M13"/>
</dbReference>
<dbReference type="PANTHER" id="PTHR11733">
    <property type="entry name" value="ZINC METALLOPROTEASE FAMILY M13 NEPRILYSIN-RELATED"/>
    <property type="match status" value="1"/>
</dbReference>
<reference evidence="3" key="1">
    <citation type="submission" date="2020-11" db="EMBL/GenBank/DDBJ databases">
        <authorList>
            <person name="Tran Van P."/>
        </authorList>
    </citation>
    <scope>NUCLEOTIDE SEQUENCE</scope>
</reference>
<dbReference type="InterPro" id="IPR008753">
    <property type="entry name" value="Peptidase_M13_N"/>
</dbReference>
<evidence type="ECO:0000256" key="1">
    <source>
        <dbReference type="ARBA" id="ARBA00007357"/>
    </source>
</evidence>
<evidence type="ECO:0000313" key="3">
    <source>
        <dbReference type="EMBL" id="CAD7662751.1"/>
    </source>
</evidence>
<dbReference type="GO" id="GO:0004222">
    <property type="term" value="F:metalloendopeptidase activity"/>
    <property type="evidence" value="ECO:0007669"/>
    <property type="project" value="InterPro"/>
</dbReference>
<dbReference type="GO" id="GO:0016485">
    <property type="term" value="P:protein processing"/>
    <property type="evidence" value="ECO:0007669"/>
    <property type="project" value="TreeGrafter"/>
</dbReference>
<dbReference type="Gene3D" id="1.10.1380.10">
    <property type="entry name" value="Neutral endopeptidase , domain2"/>
    <property type="match status" value="1"/>
</dbReference>
<dbReference type="Pfam" id="PF05649">
    <property type="entry name" value="Peptidase_M13_N"/>
    <property type="match status" value="1"/>
</dbReference>
<dbReference type="SUPFAM" id="SSF55486">
    <property type="entry name" value="Metalloproteases ('zincins'), catalytic domain"/>
    <property type="match status" value="1"/>
</dbReference>
<organism evidence="3">
    <name type="scientific">Oppiella nova</name>
    <dbReference type="NCBI Taxonomy" id="334625"/>
    <lineage>
        <taxon>Eukaryota</taxon>
        <taxon>Metazoa</taxon>
        <taxon>Ecdysozoa</taxon>
        <taxon>Arthropoda</taxon>
        <taxon>Chelicerata</taxon>
        <taxon>Arachnida</taxon>
        <taxon>Acari</taxon>
        <taxon>Acariformes</taxon>
        <taxon>Sarcoptiformes</taxon>
        <taxon>Oribatida</taxon>
        <taxon>Brachypylina</taxon>
        <taxon>Oppioidea</taxon>
        <taxon>Oppiidae</taxon>
        <taxon>Oppiella</taxon>
    </lineage>
</organism>
<dbReference type="Proteomes" id="UP000728032">
    <property type="component" value="Unassembled WGS sequence"/>
</dbReference>